<dbReference type="Gene3D" id="2.70.70.10">
    <property type="entry name" value="Glucose Permease (Domain IIA)"/>
    <property type="match status" value="1"/>
</dbReference>
<dbReference type="Gene3D" id="1.10.530.10">
    <property type="match status" value="1"/>
</dbReference>
<dbReference type="InterPro" id="IPR016047">
    <property type="entry name" value="M23ase_b-sheet_dom"/>
</dbReference>
<keyword evidence="3" id="KW-0378">Hydrolase</keyword>
<feature type="compositionally biased region" description="Gly residues" evidence="6">
    <location>
        <begin position="962"/>
        <end position="975"/>
    </location>
</feature>
<dbReference type="Pfam" id="PF00877">
    <property type="entry name" value="NLPC_P60"/>
    <property type="match status" value="1"/>
</dbReference>
<evidence type="ECO:0000256" key="6">
    <source>
        <dbReference type="SAM" id="MobiDB-lite"/>
    </source>
</evidence>
<dbReference type="GO" id="GO:0008234">
    <property type="term" value="F:cysteine-type peptidase activity"/>
    <property type="evidence" value="ECO:0007669"/>
    <property type="project" value="UniProtKB-KW"/>
</dbReference>
<feature type="domain" description="NlpC/P60" evidence="8">
    <location>
        <begin position="982"/>
        <end position="1125"/>
    </location>
</feature>
<evidence type="ECO:0000313" key="9">
    <source>
        <dbReference type="EMBL" id="PFB08146.1"/>
    </source>
</evidence>
<evidence type="ECO:0000256" key="3">
    <source>
        <dbReference type="ARBA" id="ARBA00022801"/>
    </source>
</evidence>
<dbReference type="InterPro" id="IPR011055">
    <property type="entry name" value="Dup_hybrid_motif"/>
</dbReference>
<dbReference type="Gene3D" id="3.90.1720.10">
    <property type="entry name" value="endopeptidase domain like (from Nostoc punctiforme)"/>
    <property type="match status" value="1"/>
</dbReference>
<evidence type="ECO:0000256" key="4">
    <source>
        <dbReference type="ARBA" id="ARBA00022807"/>
    </source>
</evidence>
<dbReference type="InterPro" id="IPR038765">
    <property type="entry name" value="Papain-like_cys_pep_sf"/>
</dbReference>
<reference evidence="9 10" key="1">
    <citation type="submission" date="2017-09" db="EMBL/GenBank/DDBJ databases">
        <title>Large-scale bioinformatics analysis of Bacillus genomes uncovers conserved roles of natural products in bacterial physiology.</title>
        <authorList>
            <consortium name="Agbiome Team Llc"/>
            <person name="Bleich R.M."/>
            <person name="Kirk G.J."/>
            <person name="Santa Maria K.C."/>
            <person name="Allen S.E."/>
            <person name="Farag S."/>
            <person name="Shank E.A."/>
            <person name="Bowers A."/>
        </authorList>
    </citation>
    <scope>NUCLEOTIDE SEQUENCE [LARGE SCALE GENOMIC DNA]</scope>
    <source>
        <strain evidence="9 10">AFS015413</strain>
    </source>
</reference>
<organism evidence="9 10">
    <name type="scientific">Bacillus thuringiensis</name>
    <dbReference type="NCBI Taxonomy" id="1428"/>
    <lineage>
        <taxon>Bacteria</taxon>
        <taxon>Bacillati</taxon>
        <taxon>Bacillota</taxon>
        <taxon>Bacilli</taxon>
        <taxon>Bacillales</taxon>
        <taxon>Bacillaceae</taxon>
        <taxon>Bacillus</taxon>
        <taxon>Bacillus cereus group</taxon>
    </lineage>
</organism>
<dbReference type="PROSITE" id="PS51935">
    <property type="entry name" value="NLPC_P60"/>
    <property type="match status" value="1"/>
</dbReference>
<feature type="transmembrane region" description="Helical" evidence="7">
    <location>
        <begin position="57"/>
        <end position="79"/>
    </location>
</feature>
<keyword evidence="5" id="KW-0175">Coiled coil</keyword>
<evidence type="ECO:0000313" key="10">
    <source>
        <dbReference type="Proteomes" id="UP000220397"/>
    </source>
</evidence>
<dbReference type="InterPro" id="IPR000064">
    <property type="entry name" value="NLP_P60_dom"/>
</dbReference>
<dbReference type="RefSeq" id="WP_098368959.1">
    <property type="nucleotide sequence ID" value="NZ_JARSYC010000030.1"/>
</dbReference>
<sequence length="1125" mass="126640">MNEENKNGTDATSKIAEEQMNKTMQKGAKKTGKMAMKALKKGAKMIMKAVFSAIKSLVIAALPYILIAILIFSLFTIIFDTVFESRGKEQGYQMDDKEHDNPLVKTITGIWEAMNLSPGNKVIKAFYTYFSDRSYYITVGDEKKLYTADDPIIKQKNIKDKFEREKMFYLSPNTLWTLDEFLFDDKFRYPEQFLKPVYHDPETMESKPLTDDKGRLVAESNSYDKDGNLIKDKKERAVWDYGFAPILHYQEYEEQKEGRGKVLYQDTWDEEKQQVVQKQNLPEGQQAEHKKEVEGYPKKTWMIDKVASPAGNITNKITNEWKDTGEKYEEKIPFKQKVKKWKMVKKTRIKTDDKGLPLFKGTDGKETNIPSLTPVTESYEEKEWYEEEVTMFKYAEGTMWEQAPTYDGDPDTSGVTGNRYFRDYVENFESQVPKDARFAFDVRSRTNKDIKELESLLKQHEDKEKQAQQGGGQVDMGEFKLGEGADSENYKKSLQYIEIFKKYGEMFGVDPYLLVAKASQESGGDHEGSLPGGRGYNGAAVGLMQVEKPGEVIKGVTAFNFQTKQEETMNISGPGDVTDVDANIKAGTMEFASRLKGNFYNVLLSIQAYNYGPGGTNAIVDLYAQETGKTSDEIRQNTGDTGWMKFRDEVHNNPSKYFKWSGSTYGDAKYIEHVLRYYASPESKAPWVMKEDGTKVMADGNLEVGSASGLEVKGGGGDFGFSSLIKGIFDKLKEHWNELFPDKPKHDPLKQVESDAVHYKNLIPENRSQDVINMMFVMEEKKYLSEFDEMTDEIWKEKYAQLFKNPLGSAWGGKKDDKKLDVGKLFPDGFDKPIDIEPATIVKQFGLVKKEETQEFHKGIDILAPQGTEVKSVSDGIVVGLSEHEGGVHGKFVEIRYKNTTVIYGNLGSVDVKKGKEIKKGEKIGTAGGTTEEGEVVHFELYTEKTKAPIDPSSLFDTTGTQGNGDGTSTPGGSGPMSIEGSQKAQEIYGYLKEFIGSWYAWGGTTPPKKLSNGEWEPAKKTGAWIGGYPVEYPGFDCSGFMQYGYKKAGVNIPRTAREQQAWATNIAKDQAQPGDLVFWGQPAHHVGMYIGNNEYIHAPQSNDTIKVSKINNWGSVTSVGRALK</sequence>
<dbReference type="PANTHER" id="PTHR47053">
    <property type="entry name" value="MUREIN DD-ENDOPEPTIDASE MEPH-RELATED"/>
    <property type="match status" value="1"/>
</dbReference>
<dbReference type="InterPro" id="IPR051202">
    <property type="entry name" value="Peptidase_C40"/>
</dbReference>
<evidence type="ECO:0000256" key="5">
    <source>
        <dbReference type="SAM" id="Coils"/>
    </source>
</evidence>
<comment type="caution">
    <text evidence="9">The sequence shown here is derived from an EMBL/GenBank/DDBJ whole genome shotgun (WGS) entry which is preliminary data.</text>
</comment>
<protein>
    <recommendedName>
        <fullName evidence="8">NlpC/P60 domain-containing protein</fullName>
    </recommendedName>
</protein>
<dbReference type="CDD" id="cd12797">
    <property type="entry name" value="M23_peptidase"/>
    <property type="match status" value="1"/>
</dbReference>
<dbReference type="SUPFAM" id="SSF53955">
    <property type="entry name" value="Lysozyme-like"/>
    <property type="match status" value="1"/>
</dbReference>
<feature type="coiled-coil region" evidence="5">
    <location>
        <begin position="443"/>
        <end position="470"/>
    </location>
</feature>
<dbReference type="Pfam" id="PF01551">
    <property type="entry name" value="Peptidase_M23"/>
    <property type="match status" value="1"/>
</dbReference>
<name>A0A9X6VCT3_BACTU</name>
<keyword evidence="2" id="KW-0645">Protease</keyword>
<dbReference type="InterPro" id="IPR023346">
    <property type="entry name" value="Lysozyme-like_dom_sf"/>
</dbReference>
<gene>
    <name evidence="9" type="ORF">CN398_10555</name>
</gene>
<feature type="region of interest" description="Disordered" evidence="6">
    <location>
        <begin position="950"/>
        <end position="980"/>
    </location>
</feature>
<dbReference type="Pfam" id="PF01464">
    <property type="entry name" value="SLT"/>
    <property type="match status" value="1"/>
</dbReference>
<comment type="similarity">
    <text evidence="1">Belongs to the peptidase C40 family.</text>
</comment>
<dbReference type="InterPro" id="IPR008258">
    <property type="entry name" value="Transglycosylase_SLT_dom_1"/>
</dbReference>
<evidence type="ECO:0000256" key="1">
    <source>
        <dbReference type="ARBA" id="ARBA00007074"/>
    </source>
</evidence>
<dbReference type="SUPFAM" id="SSF51261">
    <property type="entry name" value="Duplicated hybrid motif"/>
    <property type="match status" value="1"/>
</dbReference>
<evidence type="ECO:0000256" key="2">
    <source>
        <dbReference type="ARBA" id="ARBA00022670"/>
    </source>
</evidence>
<keyword evidence="7" id="KW-1133">Transmembrane helix</keyword>
<evidence type="ECO:0000256" key="7">
    <source>
        <dbReference type="SAM" id="Phobius"/>
    </source>
</evidence>
<keyword evidence="7" id="KW-0812">Transmembrane</keyword>
<dbReference type="PANTHER" id="PTHR47053:SF1">
    <property type="entry name" value="MUREIN DD-ENDOPEPTIDASE MEPH-RELATED"/>
    <property type="match status" value="1"/>
</dbReference>
<dbReference type="GO" id="GO:0006508">
    <property type="term" value="P:proteolysis"/>
    <property type="evidence" value="ECO:0007669"/>
    <property type="project" value="UniProtKB-KW"/>
</dbReference>
<evidence type="ECO:0000259" key="8">
    <source>
        <dbReference type="PROSITE" id="PS51935"/>
    </source>
</evidence>
<dbReference type="Proteomes" id="UP000220397">
    <property type="component" value="Unassembled WGS sequence"/>
</dbReference>
<dbReference type="EMBL" id="NTUS01000026">
    <property type="protein sequence ID" value="PFB08146.1"/>
    <property type="molecule type" value="Genomic_DNA"/>
</dbReference>
<dbReference type="AlphaFoldDB" id="A0A9X6VCT3"/>
<accession>A0A9X6VCT3</accession>
<dbReference type="SUPFAM" id="SSF54001">
    <property type="entry name" value="Cysteine proteinases"/>
    <property type="match status" value="1"/>
</dbReference>
<keyword evidence="4" id="KW-0788">Thiol protease</keyword>
<proteinExistence type="inferred from homology"/>
<keyword evidence="7" id="KW-0472">Membrane</keyword>